<dbReference type="EMBL" id="UINC01069681">
    <property type="protein sequence ID" value="SVC03243.1"/>
    <property type="molecule type" value="Genomic_DNA"/>
</dbReference>
<dbReference type="AlphaFoldDB" id="A0A382IWF7"/>
<evidence type="ECO:0000313" key="2">
    <source>
        <dbReference type="EMBL" id="SVC03243.1"/>
    </source>
</evidence>
<gene>
    <name evidence="2" type="ORF">METZ01_LOCUS256097</name>
</gene>
<evidence type="ECO:0008006" key="3">
    <source>
        <dbReference type="Google" id="ProtNLM"/>
    </source>
</evidence>
<reference evidence="2" key="1">
    <citation type="submission" date="2018-05" db="EMBL/GenBank/DDBJ databases">
        <authorList>
            <person name="Lanie J.A."/>
            <person name="Ng W.-L."/>
            <person name="Kazmierczak K.M."/>
            <person name="Andrzejewski T.M."/>
            <person name="Davidsen T.M."/>
            <person name="Wayne K.J."/>
            <person name="Tettelin H."/>
            <person name="Glass J.I."/>
            <person name="Rusch D."/>
            <person name="Podicherti R."/>
            <person name="Tsui H.-C.T."/>
            <person name="Winkler M.E."/>
        </authorList>
    </citation>
    <scope>NUCLEOTIDE SEQUENCE</scope>
</reference>
<protein>
    <recommendedName>
        <fullName evidence="3">LmbE family protein</fullName>
    </recommendedName>
</protein>
<dbReference type="Pfam" id="PF02585">
    <property type="entry name" value="PIG-L"/>
    <property type="match status" value="1"/>
</dbReference>
<dbReference type="Gene3D" id="3.40.50.10320">
    <property type="entry name" value="LmbE-like"/>
    <property type="match status" value="1"/>
</dbReference>
<proteinExistence type="predicted"/>
<evidence type="ECO:0000256" key="1">
    <source>
        <dbReference type="SAM" id="MobiDB-lite"/>
    </source>
</evidence>
<dbReference type="SUPFAM" id="SSF102588">
    <property type="entry name" value="LmbE-like"/>
    <property type="match status" value="1"/>
</dbReference>
<feature type="region of interest" description="Disordered" evidence="1">
    <location>
        <begin position="32"/>
        <end position="68"/>
    </location>
</feature>
<sequence>MNYISPLPPPVKVALPRRRPNLPQADRAALALFRRQSLGPQHETHHPITQRKEPRPMPTPTDPRVPSYTPIGEVTIEKRSNNKDKPHQSKVLAAIQAHADDIPFFCAGLCAKLIDEGYTAYLIQTTNDEKCGPGTMGEAIAQNEREIEVLARELGFKQVIHLGYRNHFLDEAAPTELRARLVFLIRSLKID</sequence>
<feature type="compositionally biased region" description="Basic and acidic residues" evidence="1">
    <location>
        <begin position="42"/>
        <end position="55"/>
    </location>
</feature>
<dbReference type="InterPro" id="IPR024078">
    <property type="entry name" value="LmbE-like_dom_sf"/>
</dbReference>
<name>A0A382IWF7_9ZZZZ</name>
<dbReference type="InterPro" id="IPR003737">
    <property type="entry name" value="GlcNAc_PI_deacetylase-related"/>
</dbReference>
<accession>A0A382IWF7</accession>
<organism evidence="2">
    <name type="scientific">marine metagenome</name>
    <dbReference type="NCBI Taxonomy" id="408172"/>
    <lineage>
        <taxon>unclassified sequences</taxon>
        <taxon>metagenomes</taxon>
        <taxon>ecological metagenomes</taxon>
    </lineage>
</organism>
<feature type="non-terminal residue" evidence="2">
    <location>
        <position position="191"/>
    </location>
</feature>